<dbReference type="Proteomes" id="UP000777482">
    <property type="component" value="Unassembled WGS sequence"/>
</dbReference>
<dbReference type="PANTHER" id="PTHR36452:SF1">
    <property type="entry name" value="DUF2461 DOMAIN-CONTAINING PROTEIN"/>
    <property type="match status" value="1"/>
</dbReference>
<dbReference type="OrthoDB" id="2537769at2759"/>
<comment type="caution">
    <text evidence="2">The sequence shown here is derived from an EMBL/GenBank/DDBJ whole genome shotgun (WGS) entry which is preliminary data.</text>
</comment>
<evidence type="ECO:0000313" key="2">
    <source>
        <dbReference type="EMBL" id="KAG0658047.1"/>
    </source>
</evidence>
<name>A0A9P6VXS8_RHOMI</name>
<feature type="compositionally biased region" description="Acidic residues" evidence="1">
    <location>
        <begin position="115"/>
        <end position="129"/>
    </location>
</feature>
<evidence type="ECO:0000313" key="3">
    <source>
        <dbReference type="Proteomes" id="UP000777482"/>
    </source>
</evidence>
<reference evidence="2 3" key="1">
    <citation type="submission" date="2020-11" db="EMBL/GenBank/DDBJ databases">
        <title>Kefir isolates.</title>
        <authorList>
            <person name="Marcisauskas S."/>
            <person name="Kim Y."/>
            <person name="Blasche S."/>
        </authorList>
    </citation>
    <scope>NUCLEOTIDE SEQUENCE [LARGE SCALE GENOMIC DNA]</scope>
    <source>
        <strain evidence="2 3">KR</strain>
    </source>
</reference>
<sequence length="420" mass="46221">MPAATAPKAKRKSTGPAPPAKKARKAVKVADSESDAGTSGGEQDAALSDSDEDVKPKKKKAVKATPKKSVNKSNGTKAKSKAVKGKAQGKGRKSTKDSSGSDQDDESEYAASAVSDDEDDHDFDSDESDGGVKTRVVRDVQKKMPAPKENAETPIILPTTLDFLARLVKNNEREWFKARDAEYRHALLNFNTFIKAWIPLASEADWQLPHLPAKDVVHWIYRDVRFSKDKTPYKTYFCANHSRIGRKGPFAGYYLQIAPQGRSFLACGTWSPGTTELKAIRDEILRDPAPLRRVLAAPEFVELYGSDKPRMDGKRTSIFGHSDQLKNAPKLPGVDKTHKDIDLLKCRSFAIETKFTDEQVLSEDFLQTIKKAMEVAVPFVHLLNEMIMPTPPSEDEEEEEEVDGGVDSAGESGTGEEEGA</sequence>
<feature type="compositionally biased region" description="Acidic residues" evidence="1">
    <location>
        <begin position="393"/>
        <end position="404"/>
    </location>
</feature>
<keyword evidence="3" id="KW-1185">Reference proteome</keyword>
<dbReference type="AlphaFoldDB" id="A0A9P6VXS8"/>
<dbReference type="InterPro" id="IPR012808">
    <property type="entry name" value="CHP02453"/>
</dbReference>
<gene>
    <name evidence="2" type="ORF">C6P46_006108</name>
</gene>
<feature type="region of interest" description="Disordered" evidence="1">
    <location>
        <begin position="389"/>
        <end position="420"/>
    </location>
</feature>
<dbReference type="Pfam" id="PF09365">
    <property type="entry name" value="DUF2461"/>
    <property type="match status" value="1"/>
</dbReference>
<feature type="compositionally biased region" description="Basic and acidic residues" evidence="1">
    <location>
        <begin position="130"/>
        <end position="142"/>
    </location>
</feature>
<feature type="compositionally biased region" description="Basic residues" evidence="1">
    <location>
        <begin position="78"/>
        <end position="93"/>
    </location>
</feature>
<organism evidence="2 3">
    <name type="scientific">Rhodotorula mucilaginosa</name>
    <name type="common">Yeast</name>
    <name type="synonym">Rhodotorula rubra</name>
    <dbReference type="NCBI Taxonomy" id="5537"/>
    <lineage>
        <taxon>Eukaryota</taxon>
        <taxon>Fungi</taxon>
        <taxon>Dikarya</taxon>
        <taxon>Basidiomycota</taxon>
        <taxon>Pucciniomycotina</taxon>
        <taxon>Microbotryomycetes</taxon>
        <taxon>Sporidiobolales</taxon>
        <taxon>Sporidiobolaceae</taxon>
        <taxon>Rhodotorula</taxon>
    </lineage>
</organism>
<dbReference type="PANTHER" id="PTHR36452">
    <property type="entry name" value="CHROMOSOME 12, WHOLE GENOME SHOTGUN SEQUENCE"/>
    <property type="match status" value="1"/>
</dbReference>
<accession>A0A9P6VXS8</accession>
<evidence type="ECO:0000256" key="1">
    <source>
        <dbReference type="SAM" id="MobiDB-lite"/>
    </source>
</evidence>
<dbReference type="NCBIfam" id="TIGR02453">
    <property type="entry name" value="TIGR02453 family protein"/>
    <property type="match status" value="1"/>
</dbReference>
<evidence type="ECO:0008006" key="4">
    <source>
        <dbReference type="Google" id="ProtNLM"/>
    </source>
</evidence>
<feature type="compositionally biased region" description="Basic residues" evidence="1">
    <location>
        <begin position="56"/>
        <end position="70"/>
    </location>
</feature>
<dbReference type="EMBL" id="PUHQ01000072">
    <property type="protein sequence ID" value="KAG0658047.1"/>
    <property type="molecule type" value="Genomic_DNA"/>
</dbReference>
<protein>
    <recommendedName>
        <fullName evidence="4">DUF2461 domain-containing protein</fullName>
    </recommendedName>
</protein>
<feature type="region of interest" description="Disordered" evidence="1">
    <location>
        <begin position="1"/>
        <end position="149"/>
    </location>
</feature>
<proteinExistence type="predicted"/>